<proteinExistence type="predicted"/>
<dbReference type="EMBL" id="BK032645">
    <property type="protein sequence ID" value="DAF52966.1"/>
    <property type="molecule type" value="Genomic_DNA"/>
</dbReference>
<organism evidence="1">
    <name type="scientific">Phage sp. ctPjm15</name>
    <dbReference type="NCBI Taxonomy" id="2828006"/>
    <lineage>
        <taxon>Viruses</taxon>
    </lineage>
</organism>
<sequence>MLAADKGDLFYHWSAWERLRDEVLRLDHYECQLCKARGCYAKAVVVHHVAHVKDRPDLALSLYGDDGERQLISVCKRCHEELHPEAFRQYGGGEKEEPLTEERWD</sequence>
<keyword evidence="1" id="KW-0255">Endonuclease</keyword>
<keyword evidence="1" id="KW-0540">Nuclease</keyword>
<reference evidence="1" key="1">
    <citation type="journal article" date="2021" name="Proc. Natl. Acad. Sci. U.S.A.">
        <title>A Catalog of Tens of Thousands of Viruses from Human Metagenomes Reveals Hidden Associations with Chronic Diseases.</title>
        <authorList>
            <person name="Tisza M.J."/>
            <person name="Buck C.B."/>
        </authorList>
    </citation>
    <scope>NUCLEOTIDE SEQUENCE</scope>
    <source>
        <strain evidence="1">CtPjm15</strain>
    </source>
</reference>
<protein>
    <submittedName>
        <fullName evidence="1">HNH endonuclease bacteriophage, HNH Endonuclease, DNA.52A</fullName>
    </submittedName>
</protein>
<keyword evidence="1" id="KW-0378">Hydrolase</keyword>
<name>A0A8S5SPT2_9VIRU</name>
<evidence type="ECO:0000313" key="1">
    <source>
        <dbReference type="EMBL" id="DAF52966.1"/>
    </source>
</evidence>
<dbReference type="GO" id="GO:0004519">
    <property type="term" value="F:endonuclease activity"/>
    <property type="evidence" value="ECO:0007669"/>
    <property type="project" value="UniProtKB-KW"/>
</dbReference>
<accession>A0A8S5SPT2</accession>